<gene>
    <name evidence="1" type="ORF">PIB30_044188</name>
</gene>
<keyword evidence="2" id="KW-1185">Reference proteome</keyword>
<reference evidence="1 2" key="1">
    <citation type="journal article" date="2023" name="Plants (Basel)">
        <title>Bridging the Gap: Combining Genomics and Transcriptomics Approaches to Understand Stylosanthes scabra, an Orphan Legume from the Brazilian Caatinga.</title>
        <authorList>
            <person name="Ferreira-Neto J.R.C."/>
            <person name="da Silva M.D."/>
            <person name="Binneck E."/>
            <person name="de Melo N.F."/>
            <person name="da Silva R.H."/>
            <person name="de Melo A.L.T.M."/>
            <person name="Pandolfi V."/>
            <person name="Bustamante F.O."/>
            <person name="Brasileiro-Vidal A.C."/>
            <person name="Benko-Iseppon A.M."/>
        </authorList>
    </citation>
    <scope>NUCLEOTIDE SEQUENCE [LARGE SCALE GENOMIC DNA]</scope>
    <source>
        <tissue evidence="1">Leaves</tissue>
    </source>
</reference>
<accession>A0ABU6ZEJ9</accession>
<organism evidence="1 2">
    <name type="scientific">Stylosanthes scabra</name>
    <dbReference type="NCBI Taxonomy" id="79078"/>
    <lineage>
        <taxon>Eukaryota</taxon>
        <taxon>Viridiplantae</taxon>
        <taxon>Streptophyta</taxon>
        <taxon>Embryophyta</taxon>
        <taxon>Tracheophyta</taxon>
        <taxon>Spermatophyta</taxon>
        <taxon>Magnoliopsida</taxon>
        <taxon>eudicotyledons</taxon>
        <taxon>Gunneridae</taxon>
        <taxon>Pentapetalae</taxon>
        <taxon>rosids</taxon>
        <taxon>fabids</taxon>
        <taxon>Fabales</taxon>
        <taxon>Fabaceae</taxon>
        <taxon>Papilionoideae</taxon>
        <taxon>50 kb inversion clade</taxon>
        <taxon>dalbergioids sensu lato</taxon>
        <taxon>Dalbergieae</taxon>
        <taxon>Pterocarpus clade</taxon>
        <taxon>Stylosanthes</taxon>
    </lineage>
</organism>
<name>A0ABU6ZEJ9_9FABA</name>
<sequence length="93" mass="10055">MLTPLNVGPSMPTPDVIVPYIREGTPTVVRVILCDFNGLDLSEIIMIPCCGVTCLFKFERKNDRDSVDTDSTISNAVDNILSLSSCTSAISNC</sequence>
<dbReference type="Proteomes" id="UP001341840">
    <property type="component" value="Unassembled WGS sequence"/>
</dbReference>
<dbReference type="EMBL" id="JASCZI010272122">
    <property type="protein sequence ID" value="MED6220370.1"/>
    <property type="molecule type" value="Genomic_DNA"/>
</dbReference>
<proteinExistence type="predicted"/>
<protein>
    <submittedName>
        <fullName evidence="1">Uncharacterized protein</fullName>
    </submittedName>
</protein>
<comment type="caution">
    <text evidence="1">The sequence shown here is derived from an EMBL/GenBank/DDBJ whole genome shotgun (WGS) entry which is preliminary data.</text>
</comment>
<evidence type="ECO:0000313" key="2">
    <source>
        <dbReference type="Proteomes" id="UP001341840"/>
    </source>
</evidence>
<evidence type="ECO:0000313" key="1">
    <source>
        <dbReference type="EMBL" id="MED6220370.1"/>
    </source>
</evidence>